<organism evidence="12 13">
    <name type="scientific">Pyrrhoderma noxium</name>
    <dbReference type="NCBI Taxonomy" id="2282107"/>
    <lineage>
        <taxon>Eukaryota</taxon>
        <taxon>Fungi</taxon>
        <taxon>Dikarya</taxon>
        <taxon>Basidiomycota</taxon>
        <taxon>Agaricomycotina</taxon>
        <taxon>Agaricomycetes</taxon>
        <taxon>Hymenochaetales</taxon>
        <taxon>Hymenochaetaceae</taxon>
        <taxon>Pyrrhoderma</taxon>
    </lineage>
</organism>
<evidence type="ECO:0000256" key="1">
    <source>
        <dbReference type="ARBA" id="ARBA00001974"/>
    </source>
</evidence>
<gene>
    <name evidence="12" type="ORF">PNOK_0439500</name>
</gene>
<dbReference type="SUPFAM" id="SSF56176">
    <property type="entry name" value="FAD-binding/transporter-associated domain-like"/>
    <property type="match status" value="1"/>
</dbReference>
<dbReference type="InterPro" id="IPR004113">
    <property type="entry name" value="FAD-bd_oxidored_4_C"/>
</dbReference>
<keyword evidence="13" id="KW-1185">Reference proteome</keyword>
<dbReference type="Pfam" id="PF02913">
    <property type="entry name" value="FAD-oxidase_C"/>
    <property type="match status" value="1"/>
</dbReference>
<comment type="cofactor">
    <cofactor evidence="1">
        <name>FAD</name>
        <dbReference type="ChEBI" id="CHEBI:57692"/>
    </cofactor>
</comment>
<dbReference type="InterPro" id="IPR016166">
    <property type="entry name" value="FAD-bd_PCMH"/>
</dbReference>
<dbReference type="PANTHER" id="PTHR11748">
    <property type="entry name" value="D-LACTATE DEHYDROGENASE"/>
    <property type="match status" value="1"/>
</dbReference>
<evidence type="ECO:0000313" key="12">
    <source>
        <dbReference type="EMBL" id="PAV19461.1"/>
    </source>
</evidence>
<proteinExistence type="inferred from homology"/>
<keyword evidence="8" id="KW-0496">Mitochondrion</keyword>
<dbReference type="GO" id="GO:1903457">
    <property type="term" value="P:lactate catabolic process"/>
    <property type="evidence" value="ECO:0007669"/>
    <property type="project" value="TreeGrafter"/>
</dbReference>
<keyword evidence="5" id="KW-0274">FAD</keyword>
<dbReference type="GO" id="GO:0008720">
    <property type="term" value="F:D-lactate dehydrogenase (NAD+) activity"/>
    <property type="evidence" value="ECO:0007669"/>
    <property type="project" value="TreeGrafter"/>
</dbReference>
<dbReference type="OrthoDB" id="7786253at2759"/>
<dbReference type="EC" id="1.1.2.4" evidence="9"/>
<feature type="domain" description="FAD-binding PCMH-type" evidence="11">
    <location>
        <begin position="39"/>
        <end position="220"/>
    </location>
</feature>
<dbReference type="STRING" id="2282107.A0A286UIM0"/>
<evidence type="ECO:0000256" key="7">
    <source>
        <dbReference type="ARBA" id="ARBA00023002"/>
    </source>
</evidence>
<sequence>MPLTSTLVEDLRKALSDAQAVSTENKELVSFAQSKYPQFPGSPHAVVVHASSTEDVVKVVKIANTHRVPVVPYAAGTSLEGNVSGSNGSVCIDLSQMKRVKEINVEDADVVCEAGVVWNELNDMLQEKGIPLFFPLDPGVGATIGGMIAQGCSGTNAVRYGTARGEYILNLTAVLPSGEVIKTRQRARKCSAGFDLTKLFIGAEGTLGIVTEATIRLVPRLATSVGVVSFPDPRSATLAVCDILNKGASIQCAELVDELSIRAIKLCGKFPMDWVETDTVLFKFQGSEAVRDDSSMIVQNVIGKYGGFGYRHVTKEEDVEQLWADRKNLLFGLLKMHPGHKGYITDVCVPVSKLPDLLLATKKELADRGLVSPLGGHVGDGNFHCFILYKTEEEMKLVMEVVDAMVHKAISLDGTCTGEHGIGLGKKKYLVEELGEGSVELLRTIKAALDPLNLFNPGKLYPEKPSKL</sequence>
<keyword evidence="6" id="KW-0809">Transit peptide</keyword>
<dbReference type="Gene3D" id="3.30.465.10">
    <property type="match status" value="1"/>
</dbReference>
<dbReference type="Proteomes" id="UP000217199">
    <property type="component" value="Unassembled WGS sequence"/>
</dbReference>
<reference evidence="12 13" key="1">
    <citation type="journal article" date="2017" name="Mol. Ecol.">
        <title>Comparative and population genomic landscape of Phellinus noxius: A hypervariable fungus causing root rot in trees.</title>
        <authorList>
            <person name="Chung C.L."/>
            <person name="Lee T.J."/>
            <person name="Akiba M."/>
            <person name="Lee H.H."/>
            <person name="Kuo T.H."/>
            <person name="Liu D."/>
            <person name="Ke H.M."/>
            <person name="Yokoi T."/>
            <person name="Roa M.B."/>
            <person name="Lu M.J."/>
            <person name="Chang Y.Y."/>
            <person name="Ann P.J."/>
            <person name="Tsai J.N."/>
            <person name="Chen C.Y."/>
            <person name="Tzean S.S."/>
            <person name="Ota Y."/>
            <person name="Hattori T."/>
            <person name="Sahashi N."/>
            <person name="Liou R.F."/>
            <person name="Kikuchi T."/>
            <person name="Tsai I.J."/>
        </authorList>
    </citation>
    <scope>NUCLEOTIDE SEQUENCE [LARGE SCALE GENOMIC DNA]</scope>
    <source>
        <strain evidence="12 13">FFPRI411160</strain>
    </source>
</reference>
<comment type="catalytic activity">
    <reaction evidence="10">
        <text>(R)-lactate + 2 Fe(III)-[cytochrome c] = 2 Fe(II)-[cytochrome c] + pyruvate + 2 H(+)</text>
        <dbReference type="Rhea" id="RHEA:13521"/>
        <dbReference type="Rhea" id="RHEA-COMP:10350"/>
        <dbReference type="Rhea" id="RHEA-COMP:14399"/>
        <dbReference type="ChEBI" id="CHEBI:15361"/>
        <dbReference type="ChEBI" id="CHEBI:15378"/>
        <dbReference type="ChEBI" id="CHEBI:16004"/>
        <dbReference type="ChEBI" id="CHEBI:29033"/>
        <dbReference type="ChEBI" id="CHEBI:29034"/>
        <dbReference type="EC" id="1.1.2.4"/>
    </reaction>
</comment>
<evidence type="ECO:0000313" key="13">
    <source>
        <dbReference type="Proteomes" id="UP000217199"/>
    </source>
</evidence>
<comment type="subcellular location">
    <subcellularLocation>
        <location evidence="2">Mitochondrion</location>
    </subcellularLocation>
</comment>
<dbReference type="PROSITE" id="PS51387">
    <property type="entry name" value="FAD_PCMH"/>
    <property type="match status" value="1"/>
</dbReference>
<dbReference type="SUPFAM" id="SSF55103">
    <property type="entry name" value="FAD-linked oxidases, C-terminal domain"/>
    <property type="match status" value="1"/>
</dbReference>
<dbReference type="Pfam" id="PF01565">
    <property type="entry name" value="FAD_binding_4"/>
    <property type="match status" value="1"/>
</dbReference>
<accession>A0A286UIM0</accession>
<comment type="similarity">
    <text evidence="3">Belongs to the FAD-binding oxidoreductase/transferase type 4 family.</text>
</comment>
<dbReference type="GO" id="GO:0071949">
    <property type="term" value="F:FAD binding"/>
    <property type="evidence" value="ECO:0007669"/>
    <property type="project" value="InterPro"/>
</dbReference>
<comment type="caution">
    <text evidence="12">The sequence shown here is derived from an EMBL/GenBank/DDBJ whole genome shotgun (WGS) entry which is preliminary data.</text>
</comment>
<dbReference type="InterPro" id="IPR016169">
    <property type="entry name" value="FAD-bd_PCMH_sub2"/>
</dbReference>
<dbReference type="EMBL" id="NBII01000004">
    <property type="protein sequence ID" value="PAV19461.1"/>
    <property type="molecule type" value="Genomic_DNA"/>
</dbReference>
<protein>
    <recommendedName>
        <fullName evidence="9">D-lactate dehydrogenase (cytochrome)</fullName>
        <ecNumber evidence="9">1.1.2.4</ecNumber>
    </recommendedName>
</protein>
<dbReference type="PANTHER" id="PTHR11748:SF111">
    <property type="entry name" value="D-LACTATE DEHYDROGENASE, MITOCHONDRIAL-RELATED"/>
    <property type="match status" value="1"/>
</dbReference>
<evidence type="ECO:0000256" key="9">
    <source>
        <dbReference type="ARBA" id="ARBA00038897"/>
    </source>
</evidence>
<name>A0A286UIM0_9AGAM</name>
<evidence type="ECO:0000256" key="4">
    <source>
        <dbReference type="ARBA" id="ARBA00022630"/>
    </source>
</evidence>
<dbReference type="InterPro" id="IPR036318">
    <property type="entry name" value="FAD-bd_PCMH-like_sf"/>
</dbReference>
<keyword evidence="4" id="KW-0285">Flavoprotein</keyword>
<evidence type="ECO:0000256" key="10">
    <source>
        <dbReference type="ARBA" id="ARBA00051436"/>
    </source>
</evidence>
<dbReference type="FunCoup" id="A0A286UIM0">
    <property type="interactions" value="248"/>
</dbReference>
<evidence type="ECO:0000256" key="3">
    <source>
        <dbReference type="ARBA" id="ARBA00008000"/>
    </source>
</evidence>
<dbReference type="InterPro" id="IPR016171">
    <property type="entry name" value="Vanillyl_alc_oxidase_C-sub2"/>
</dbReference>
<dbReference type="Gene3D" id="1.10.45.10">
    <property type="entry name" value="Vanillyl-alcohol Oxidase, Chain A, domain 4"/>
    <property type="match status" value="1"/>
</dbReference>
<dbReference type="FunFam" id="1.10.45.10:FF:000001">
    <property type="entry name" value="D-lactate dehydrogenase mitochondrial"/>
    <property type="match status" value="1"/>
</dbReference>
<keyword evidence="7" id="KW-0560">Oxidoreductase</keyword>
<dbReference type="FunFam" id="3.30.70.2740:FF:000001">
    <property type="entry name" value="D-lactate dehydrogenase mitochondrial"/>
    <property type="match status" value="1"/>
</dbReference>
<dbReference type="InParanoid" id="A0A286UIM0"/>
<evidence type="ECO:0000259" key="11">
    <source>
        <dbReference type="PROSITE" id="PS51387"/>
    </source>
</evidence>
<dbReference type="AlphaFoldDB" id="A0A286UIM0"/>
<dbReference type="InterPro" id="IPR016164">
    <property type="entry name" value="FAD-linked_Oxase-like_C"/>
</dbReference>
<evidence type="ECO:0000256" key="2">
    <source>
        <dbReference type="ARBA" id="ARBA00004173"/>
    </source>
</evidence>
<dbReference type="Gene3D" id="3.30.70.2740">
    <property type="match status" value="1"/>
</dbReference>
<dbReference type="InterPro" id="IPR006094">
    <property type="entry name" value="Oxid_FAD_bind_N"/>
</dbReference>
<dbReference type="GO" id="GO:0004458">
    <property type="term" value="F:D-lactate dehydrogenase (cytochrome) activity"/>
    <property type="evidence" value="ECO:0007669"/>
    <property type="project" value="UniProtKB-EC"/>
</dbReference>
<dbReference type="GO" id="GO:0005739">
    <property type="term" value="C:mitochondrion"/>
    <property type="evidence" value="ECO:0007669"/>
    <property type="project" value="UniProtKB-SubCell"/>
</dbReference>
<evidence type="ECO:0000256" key="5">
    <source>
        <dbReference type="ARBA" id="ARBA00022827"/>
    </source>
</evidence>
<evidence type="ECO:0000256" key="6">
    <source>
        <dbReference type="ARBA" id="ARBA00022946"/>
    </source>
</evidence>
<evidence type="ECO:0000256" key="8">
    <source>
        <dbReference type="ARBA" id="ARBA00023128"/>
    </source>
</evidence>